<dbReference type="SUPFAM" id="SSF48452">
    <property type="entry name" value="TPR-like"/>
    <property type="match status" value="1"/>
</dbReference>
<feature type="repeat" description="TPR" evidence="3">
    <location>
        <begin position="175"/>
        <end position="208"/>
    </location>
</feature>
<keyword evidence="4" id="KW-1133">Transmembrane helix</keyword>
<dbReference type="STRING" id="717606.PaecuDRAFT_3459"/>
<organism evidence="5 6">
    <name type="scientific">Paenibacillus curdlanolyticus YK9</name>
    <dbReference type="NCBI Taxonomy" id="717606"/>
    <lineage>
        <taxon>Bacteria</taxon>
        <taxon>Bacillati</taxon>
        <taxon>Bacillota</taxon>
        <taxon>Bacilli</taxon>
        <taxon>Bacillales</taxon>
        <taxon>Paenibacillaceae</taxon>
        <taxon>Paenibacillus</taxon>
    </lineage>
</organism>
<dbReference type="AlphaFoldDB" id="E0ICS0"/>
<evidence type="ECO:0000256" key="2">
    <source>
        <dbReference type="ARBA" id="ARBA00022803"/>
    </source>
</evidence>
<dbReference type="OrthoDB" id="2465982at2"/>
<keyword evidence="1" id="KW-0677">Repeat</keyword>
<evidence type="ECO:0000313" key="5">
    <source>
        <dbReference type="EMBL" id="EFM09956.1"/>
    </source>
</evidence>
<feature type="transmembrane region" description="Helical" evidence="4">
    <location>
        <begin position="305"/>
        <end position="337"/>
    </location>
</feature>
<keyword evidence="6" id="KW-1185">Reference proteome</keyword>
<evidence type="ECO:0000256" key="4">
    <source>
        <dbReference type="SAM" id="Phobius"/>
    </source>
</evidence>
<keyword evidence="4" id="KW-0472">Membrane</keyword>
<keyword evidence="2 3" id="KW-0802">TPR repeat</keyword>
<evidence type="ECO:0000256" key="3">
    <source>
        <dbReference type="PROSITE-ProRule" id="PRU00339"/>
    </source>
</evidence>
<dbReference type="PROSITE" id="PS50005">
    <property type="entry name" value="TPR"/>
    <property type="match status" value="1"/>
</dbReference>
<proteinExistence type="predicted"/>
<dbReference type="EMBL" id="AEDD01000009">
    <property type="protein sequence ID" value="EFM09956.1"/>
    <property type="molecule type" value="Genomic_DNA"/>
</dbReference>
<dbReference type="Gene3D" id="1.25.40.10">
    <property type="entry name" value="Tetratricopeptide repeat domain"/>
    <property type="match status" value="1"/>
</dbReference>
<dbReference type="SMART" id="SM00028">
    <property type="entry name" value="TPR"/>
    <property type="match status" value="4"/>
</dbReference>
<protein>
    <submittedName>
        <fullName evidence="5">TPR repeat-containing protein</fullName>
    </submittedName>
</protein>
<gene>
    <name evidence="5" type="ORF">PaecuDRAFT_3459</name>
</gene>
<accession>E0ICS0</accession>
<name>E0ICS0_9BACL</name>
<dbReference type="Proteomes" id="UP000005387">
    <property type="component" value="Unassembled WGS sequence"/>
</dbReference>
<dbReference type="eggNOG" id="COG0457">
    <property type="taxonomic scope" value="Bacteria"/>
</dbReference>
<feature type="transmembrane region" description="Helical" evidence="4">
    <location>
        <begin position="235"/>
        <end position="256"/>
    </location>
</feature>
<feature type="transmembrane region" description="Helical" evidence="4">
    <location>
        <begin position="263"/>
        <end position="285"/>
    </location>
</feature>
<dbReference type="InterPro" id="IPR019734">
    <property type="entry name" value="TPR_rpt"/>
</dbReference>
<dbReference type="InterPro" id="IPR011990">
    <property type="entry name" value="TPR-like_helical_dom_sf"/>
</dbReference>
<sequence length="347" mass="39722">MDHSQQNVHHLIDHYMSISHYRRASELIYLALAEDPLDAHLHYQAALAYFHLNEHETSRTHLQQAYQSGYPPIDVHYLLGIIYASEKQWSLAEECYLAALAIHSNAVNVLASYASLLIKVGQRERGLELLAEARRIDPNNTNVLKHSLYYDIARNHDHSKMMHLEKLVTHQDDESALLVELGIKEFYSGNYKLARSHFREAYIKNPTNESLLRNVRIAERKANALLFPYHLADRIGGMPFLWFWITVAVLGSYPFVSPSVHWPFYAAIGFMLYLIFANVVVQVYYEAKDTNRSFLKTMFGSPTSIRVLGLLAGILFSIATLNPLVGLIFIFGSRLIANKMTKRRSLS</sequence>
<dbReference type="PANTHER" id="PTHR44186:SF1">
    <property type="entry name" value="BARDET-BIEDL SYNDROME 4 PROTEIN"/>
    <property type="match status" value="1"/>
</dbReference>
<evidence type="ECO:0000256" key="1">
    <source>
        <dbReference type="ARBA" id="ARBA00022737"/>
    </source>
</evidence>
<dbReference type="PANTHER" id="PTHR44186">
    <property type="match status" value="1"/>
</dbReference>
<keyword evidence="4" id="KW-0812">Transmembrane</keyword>
<evidence type="ECO:0000313" key="6">
    <source>
        <dbReference type="Proteomes" id="UP000005387"/>
    </source>
</evidence>
<reference evidence="5 6" key="1">
    <citation type="submission" date="2010-07" db="EMBL/GenBank/DDBJ databases">
        <title>The draft genome of Paenibacillus curdlanolyticus YK9.</title>
        <authorList>
            <consortium name="US DOE Joint Genome Institute (JGI-PGF)"/>
            <person name="Lucas S."/>
            <person name="Copeland A."/>
            <person name="Lapidus A."/>
            <person name="Cheng J.-F."/>
            <person name="Bruce D."/>
            <person name="Goodwin L."/>
            <person name="Pitluck S."/>
            <person name="Land M.L."/>
            <person name="Hauser L."/>
            <person name="Chang Y.-J."/>
            <person name="Jeffries C."/>
            <person name="Anderson I.J."/>
            <person name="Johnson E."/>
            <person name="Loganathan U."/>
            <person name="Mulhopadhyay B."/>
            <person name="Kyrpides N."/>
            <person name="Woyke T.J."/>
        </authorList>
    </citation>
    <scope>NUCLEOTIDE SEQUENCE [LARGE SCALE GENOMIC DNA]</scope>
    <source>
        <strain evidence="5 6">YK9</strain>
    </source>
</reference>
<dbReference type="RefSeq" id="WP_006039447.1">
    <property type="nucleotide sequence ID" value="NZ_AEDD01000009.1"/>
</dbReference>